<evidence type="ECO:0000256" key="1">
    <source>
        <dbReference type="SAM" id="SignalP"/>
    </source>
</evidence>
<gene>
    <name evidence="2" type="ORF">GCM10007067_27220</name>
</gene>
<feature type="signal peptide" evidence="1">
    <location>
        <begin position="1"/>
        <end position="25"/>
    </location>
</feature>
<sequence>MPILRLTTVAALCLLAALAGCERTAAPAPAPPRPVAPPGPVAAVEQRLRELRRNDLDVYARHAVPPTLYAQLERAWREDRTRWPLTELPLDDRLPGALAALAEPGAERRLRAAYRREFAGARTELRSAVDTLGVLGERHLMSEPGYGETERAHYLQLAGALQSWGRSAALADARRANPAIERLVSAARRTRLAGPHAMRDAGLDASLRRLGPFFGAVKDVFADYGFDLDAALADARVEPVEQRGDRARVRLRYTLAGRAIDTPLDLQRIDGRWYLTDTLAHARLEADRPAP</sequence>
<proteinExistence type="predicted"/>
<accession>A0A918T2C3</accession>
<evidence type="ECO:0000313" key="2">
    <source>
        <dbReference type="EMBL" id="GHA87740.1"/>
    </source>
</evidence>
<feature type="chain" id="PRO_5037227598" evidence="1">
    <location>
        <begin position="26"/>
        <end position="291"/>
    </location>
</feature>
<dbReference type="PROSITE" id="PS51257">
    <property type="entry name" value="PROKAR_LIPOPROTEIN"/>
    <property type="match status" value="1"/>
</dbReference>
<name>A0A918T2C3_9GAMM</name>
<reference evidence="2" key="1">
    <citation type="journal article" date="2014" name="Int. J. Syst. Evol. Microbiol.">
        <title>Complete genome sequence of Corynebacterium casei LMG S-19264T (=DSM 44701T), isolated from a smear-ripened cheese.</title>
        <authorList>
            <consortium name="US DOE Joint Genome Institute (JGI-PGF)"/>
            <person name="Walter F."/>
            <person name="Albersmeier A."/>
            <person name="Kalinowski J."/>
            <person name="Ruckert C."/>
        </authorList>
    </citation>
    <scope>NUCLEOTIDE SEQUENCE</scope>
    <source>
        <strain evidence="2">KCTC 23077</strain>
    </source>
</reference>
<comment type="caution">
    <text evidence="2">The sequence shown here is derived from an EMBL/GenBank/DDBJ whole genome shotgun (WGS) entry which is preliminary data.</text>
</comment>
<reference evidence="2" key="2">
    <citation type="submission" date="2020-09" db="EMBL/GenBank/DDBJ databases">
        <authorList>
            <person name="Sun Q."/>
            <person name="Kim S."/>
        </authorList>
    </citation>
    <scope>NUCLEOTIDE SEQUENCE</scope>
    <source>
        <strain evidence="2">KCTC 23077</strain>
    </source>
</reference>
<keyword evidence="1" id="KW-0732">Signal</keyword>
<organism evidence="2 3">
    <name type="scientific">Cognatilysobacter bugurensis</name>
    <dbReference type="NCBI Taxonomy" id="543356"/>
    <lineage>
        <taxon>Bacteria</taxon>
        <taxon>Pseudomonadati</taxon>
        <taxon>Pseudomonadota</taxon>
        <taxon>Gammaproteobacteria</taxon>
        <taxon>Lysobacterales</taxon>
        <taxon>Lysobacteraceae</taxon>
        <taxon>Cognatilysobacter</taxon>
    </lineage>
</organism>
<dbReference type="RefSeq" id="WP_189457564.1">
    <property type="nucleotide sequence ID" value="NZ_BMYD01000005.1"/>
</dbReference>
<keyword evidence="3" id="KW-1185">Reference proteome</keyword>
<dbReference type="AlphaFoldDB" id="A0A918T2C3"/>
<dbReference type="Proteomes" id="UP000646426">
    <property type="component" value="Unassembled WGS sequence"/>
</dbReference>
<protein>
    <submittedName>
        <fullName evidence="2">Uncharacterized protein</fullName>
    </submittedName>
</protein>
<evidence type="ECO:0000313" key="3">
    <source>
        <dbReference type="Proteomes" id="UP000646426"/>
    </source>
</evidence>
<dbReference type="EMBL" id="BMYD01000005">
    <property type="protein sequence ID" value="GHA87740.1"/>
    <property type="molecule type" value="Genomic_DNA"/>
</dbReference>